<evidence type="ECO:0000256" key="1">
    <source>
        <dbReference type="ARBA" id="ARBA00006525"/>
    </source>
</evidence>
<sequence>MEEKRNLLLLQSSPHVTRNLLKKMIRQDPSLATYNQIPPERWYDQLNIPLERAQKIRNHVALYSVQKSLDEALERFHAIIFSDDSYPETLKMIPDPPLAFYASGDLSLLGHKKLISVIGTRNPSSYALPAMKKIFLPLVKQDYCFVSGMAMGVDQFAHKLAVHNNGRTIAVLGSGFEHVYPKNDLSLYSKMASEHLVISEHAPHVVPRKFHFPERNRLISGLSEATIVVEARMKSGTMITVDQALEQGKEVYAFPGPVGSETSEGCHAIIDQGAKIVHTHHDIQIGDKR</sequence>
<dbReference type="PANTHER" id="PTHR43022">
    <property type="entry name" value="PROTEIN SMF"/>
    <property type="match status" value="1"/>
</dbReference>
<dbReference type="Gene3D" id="3.40.50.450">
    <property type="match status" value="1"/>
</dbReference>
<comment type="similarity">
    <text evidence="1">Belongs to the DprA/Smf family.</text>
</comment>
<protein>
    <submittedName>
        <fullName evidence="3">DNA processing protein</fullName>
    </submittedName>
</protein>
<dbReference type="SUPFAM" id="SSF102405">
    <property type="entry name" value="MCP/YpsA-like"/>
    <property type="match status" value="1"/>
</dbReference>
<name>A0A1N7IL17_9BACI</name>
<gene>
    <name evidence="3" type="ORF">SAMN05421687_101421</name>
</gene>
<proteinExistence type="inferred from homology"/>
<reference evidence="4" key="1">
    <citation type="submission" date="2017-01" db="EMBL/GenBank/DDBJ databases">
        <authorList>
            <person name="Varghese N."/>
            <person name="Submissions S."/>
        </authorList>
    </citation>
    <scope>NUCLEOTIDE SEQUENCE [LARGE SCALE GENOMIC DNA]</scope>
    <source>
        <strain evidence="4">DSM 23127</strain>
    </source>
</reference>
<dbReference type="NCBIfam" id="TIGR00732">
    <property type="entry name" value="dprA"/>
    <property type="match status" value="1"/>
</dbReference>
<dbReference type="Pfam" id="PF02481">
    <property type="entry name" value="DNA_processg_A"/>
    <property type="match status" value="1"/>
</dbReference>
<dbReference type="InterPro" id="IPR003488">
    <property type="entry name" value="DprA"/>
</dbReference>
<dbReference type="AlphaFoldDB" id="A0A1N7IL17"/>
<keyword evidence="4" id="KW-1185">Reference proteome</keyword>
<dbReference type="OrthoDB" id="9785707at2"/>
<dbReference type="Proteomes" id="UP000187608">
    <property type="component" value="Unassembled WGS sequence"/>
</dbReference>
<dbReference type="InterPro" id="IPR057666">
    <property type="entry name" value="DrpA_SLOG"/>
</dbReference>
<evidence type="ECO:0000259" key="2">
    <source>
        <dbReference type="Pfam" id="PF02481"/>
    </source>
</evidence>
<evidence type="ECO:0000313" key="4">
    <source>
        <dbReference type="Proteomes" id="UP000187608"/>
    </source>
</evidence>
<dbReference type="STRING" id="570947.SAMN05421687_101421"/>
<dbReference type="GO" id="GO:0009294">
    <property type="term" value="P:DNA-mediated transformation"/>
    <property type="evidence" value="ECO:0007669"/>
    <property type="project" value="InterPro"/>
</dbReference>
<dbReference type="RefSeq" id="WP_076556681.1">
    <property type="nucleotide sequence ID" value="NZ_FTOC01000001.1"/>
</dbReference>
<accession>A0A1N7IL17</accession>
<organism evidence="3 4">
    <name type="scientific">Salimicrobium flavidum</name>
    <dbReference type="NCBI Taxonomy" id="570947"/>
    <lineage>
        <taxon>Bacteria</taxon>
        <taxon>Bacillati</taxon>
        <taxon>Bacillota</taxon>
        <taxon>Bacilli</taxon>
        <taxon>Bacillales</taxon>
        <taxon>Bacillaceae</taxon>
        <taxon>Salimicrobium</taxon>
    </lineage>
</organism>
<dbReference type="EMBL" id="FTOC01000001">
    <property type="protein sequence ID" value="SIS37686.1"/>
    <property type="molecule type" value="Genomic_DNA"/>
</dbReference>
<evidence type="ECO:0000313" key="3">
    <source>
        <dbReference type="EMBL" id="SIS37686.1"/>
    </source>
</evidence>
<dbReference type="PANTHER" id="PTHR43022:SF1">
    <property type="entry name" value="PROTEIN SMF"/>
    <property type="match status" value="1"/>
</dbReference>
<feature type="domain" description="Smf/DprA SLOG" evidence="2">
    <location>
        <begin position="78"/>
        <end position="283"/>
    </location>
</feature>